<organism evidence="2 3">
    <name type="scientific">Trichoglossum hirsutum</name>
    <dbReference type="NCBI Taxonomy" id="265104"/>
    <lineage>
        <taxon>Eukaryota</taxon>
        <taxon>Fungi</taxon>
        <taxon>Dikarya</taxon>
        <taxon>Ascomycota</taxon>
        <taxon>Pezizomycotina</taxon>
        <taxon>Geoglossomycetes</taxon>
        <taxon>Geoglossales</taxon>
        <taxon>Geoglossaceae</taxon>
        <taxon>Trichoglossum</taxon>
    </lineage>
</organism>
<dbReference type="AlphaFoldDB" id="A0A9P8II58"/>
<accession>A0A9P8II58</accession>
<feature type="region of interest" description="Disordered" evidence="1">
    <location>
        <begin position="276"/>
        <end position="304"/>
    </location>
</feature>
<feature type="region of interest" description="Disordered" evidence="1">
    <location>
        <begin position="1"/>
        <end position="36"/>
    </location>
</feature>
<dbReference type="Proteomes" id="UP000750711">
    <property type="component" value="Unassembled WGS sequence"/>
</dbReference>
<evidence type="ECO:0000256" key="1">
    <source>
        <dbReference type="SAM" id="MobiDB-lite"/>
    </source>
</evidence>
<dbReference type="EMBL" id="JAGHQM010002124">
    <property type="protein sequence ID" value="KAH0551214.1"/>
    <property type="molecule type" value="Genomic_DNA"/>
</dbReference>
<evidence type="ECO:0000313" key="2">
    <source>
        <dbReference type="EMBL" id="KAH0551214.1"/>
    </source>
</evidence>
<protein>
    <submittedName>
        <fullName evidence="2">Uncharacterized protein</fullName>
    </submittedName>
</protein>
<feature type="non-terminal residue" evidence="2">
    <location>
        <position position="391"/>
    </location>
</feature>
<name>A0A9P8II58_9PEZI</name>
<proteinExistence type="predicted"/>
<sequence>MEKTYDGYSNQEQDPPSLHQEGQNGEVEKSAAPVHPVPCMQGAFEESIKDMPKSRPKRVRHERVDAATRRRVLLRHEQGRGKSVYDNPQRYHPLWKLVAQIAFGIHLLHRQLAKSDAEVTKILQTHVDELDEFVEDTTEDFDLARSDIEERIKNLRIPLEHLAVFDRMLDDREFRGQIIDGNEKIEYVINRTAAAMNRALGDIQEGIKATDELARYLLRVDDGWENRSDGLIRVYAAMTSNVEAWYRCLVGLQVKGNSLGVALVKLGSIVAEMQKRAGMASRKNRRTPSQIHQKPLPTTPNTIHPAVQATLPRLIPPYSRLFPPDANFRHPAHVRNESVAPDHKSIRGSIHNTLSFYKERTSTRSQSDQGSPTSPLTPEDFEQSSFELRKG</sequence>
<keyword evidence="3" id="KW-1185">Reference proteome</keyword>
<reference evidence="2" key="1">
    <citation type="submission" date="2021-03" db="EMBL/GenBank/DDBJ databases">
        <title>Comparative genomics and phylogenomic investigation of the class Geoglossomycetes provide insights into ecological specialization and systematics.</title>
        <authorList>
            <person name="Melie T."/>
            <person name="Pirro S."/>
            <person name="Miller A.N."/>
            <person name="Quandt A."/>
        </authorList>
    </citation>
    <scope>NUCLEOTIDE SEQUENCE</scope>
    <source>
        <strain evidence="2">CAQ_001_2017</strain>
    </source>
</reference>
<gene>
    <name evidence="2" type="ORF">GP486_007469</name>
</gene>
<evidence type="ECO:0000313" key="3">
    <source>
        <dbReference type="Proteomes" id="UP000750711"/>
    </source>
</evidence>
<feature type="region of interest" description="Disordered" evidence="1">
    <location>
        <begin position="359"/>
        <end position="391"/>
    </location>
</feature>
<comment type="caution">
    <text evidence="2">The sequence shown here is derived from an EMBL/GenBank/DDBJ whole genome shotgun (WGS) entry which is preliminary data.</text>
</comment>
<feature type="compositionally biased region" description="Polar residues" evidence="1">
    <location>
        <begin position="363"/>
        <end position="376"/>
    </location>
</feature>